<organism evidence="1 2">
    <name type="scientific">Ascobolus immersus RN42</name>
    <dbReference type="NCBI Taxonomy" id="1160509"/>
    <lineage>
        <taxon>Eukaryota</taxon>
        <taxon>Fungi</taxon>
        <taxon>Dikarya</taxon>
        <taxon>Ascomycota</taxon>
        <taxon>Pezizomycotina</taxon>
        <taxon>Pezizomycetes</taxon>
        <taxon>Pezizales</taxon>
        <taxon>Ascobolaceae</taxon>
        <taxon>Ascobolus</taxon>
    </lineage>
</organism>
<name>A0A3N4IAV1_ASCIM</name>
<evidence type="ECO:0000313" key="1">
    <source>
        <dbReference type="EMBL" id="RPA83199.1"/>
    </source>
</evidence>
<gene>
    <name evidence="1" type="ORF">BJ508DRAFT_324792</name>
</gene>
<dbReference type="STRING" id="1160509.A0A3N4IAV1"/>
<evidence type="ECO:0000313" key="2">
    <source>
        <dbReference type="Proteomes" id="UP000275078"/>
    </source>
</evidence>
<protein>
    <recommendedName>
        <fullName evidence="3">Protein kinase domain-containing protein</fullName>
    </recommendedName>
</protein>
<dbReference type="Proteomes" id="UP000275078">
    <property type="component" value="Unassembled WGS sequence"/>
</dbReference>
<dbReference type="AlphaFoldDB" id="A0A3N4IAV1"/>
<dbReference type="EMBL" id="ML119666">
    <property type="protein sequence ID" value="RPA83199.1"/>
    <property type="molecule type" value="Genomic_DNA"/>
</dbReference>
<keyword evidence="2" id="KW-1185">Reference proteome</keyword>
<proteinExistence type="predicted"/>
<dbReference type="SUPFAM" id="SSF56112">
    <property type="entry name" value="Protein kinase-like (PK-like)"/>
    <property type="match status" value="1"/>
</dbReference>
<reference evidence="1 2" key="1">
    <citation type="journal article" date="2018" name="Nat. Ecol. Evol.">
        <title>Pezizomycetes genomes reveal the molecular basis of ectomycorrhizal truffle lifestyle.</title>
        <authorList>
            <person name="Murat C."/>
            <person name="Payen T."/>
            <person name="Noel B."/>
            <person name="Kuo A."/>
            <person name="Morin E."/>
            <person name="Chen J."/>
            <person name="Kohler A."/>
            <person name="Krizsan K."/>
            <person name="Balestrini R."/>
            <person name="Da Silva C."/>
            <person name="Montanini B."/>
            <person name="Hainaut M."/>
            <person name="Levati E."/>
            <person name="Barry K.W."/>
            <person name="Belfiori B."/>
            <person name="Cichocki N."/>
            <person name="Clum A."/>
            <person name="Dockter R.B."/>
            <person name="Fauchery L."/>
            <person name="Guy J."/>
            <person name="Iotti M."/>
            <person name="Le Tacon F."/>
            <person name="Lindquist E.A."/>
            <person name="Lipzen A."/>
            <person name="Malagnac F."/>
            <person name="Mello A."/>
            <person name="Molinier V."/>
            <person name="Miyauchi S."/>
            <person name="Poulain J."/>
            <person name="Riccioni C."/>
            <person name="Rubini A."/>
            <person name="Sitrit Y."/>
            <person name="Splivallo R."/>
            <person name="Traeger S."/>
            <person name="Wang M."/>
            <person name="Zifcakova L."/>
            <person name="Wipf D."/>
            <person name="Zambonelli A."/>
            <person name="Paolocci F."/>
            <person name="Nowrousian M."/>
            <person name="Ottonello S."/>
            <person name="Baldrian P."/>
            <person name="Spatafora J.W."/>
            <person name="Henrissat B."/>
            <person name="Nagy L.G."/>
            <person name="Aury J.M."/>
            <person name="Wincker P."/>
            <person name="Grigoriev I.V."/>
            <person name="Bonfante P."/>
            <person name="Martin F.M."/>
        </authorList>
    </citation>
    <scope>NUCLEOTIDE SEQUENCE [LARGE SCALE GENOMIC DNA]</scope>
    <source>
        <strain evidence="1 2">RN42</strain>
    </source>
</reference>
<dbReference type="OrthoDB" id="5979581at2759"/>
<evidence type="ECO:0008006" key="3">
    <source>
        <dbReference type="Google" id="ProtNLM"/>
    </source>
</evidence>
<dbReference type="Gene3D" id="3.30.200.20">
    <property type="entry name" value="Phosphorylase Kinase, domain 1"/>
    <property type="match status" value="1"/>
</dbReference>
<dbReference type="InterPro" id="IPR011009">
    <property type="entry name" value="Kinase-like_dom_sf"/>
</dbReference>
<dbReference type="Gene3D" id="1.10.510.10">
    <property type="entry name" value="Transferase(Phosphotransferase) domain 1"/>
    <property type="match status" value="1"/>
</dbReference>
<accession>A0A3N4IAV1</accession>
<sequence length="566" mass="65048">MDLADSTLFAPTETAQQCNTNTNDPESPTDQIQHYMESVDSDAQAVKQAECDLIYANPSAECLACWASRGCTYTPTGFENDRRHLECGPLFYTSDDFYDGECFERYCIYQLVQGDIIDGDKRQYRIYERYGSKEEQWWIVEDLTDKVFRKLDVTFGKLDAERTRKLEETQRCFRFLMAEQEKDPLSGVRFLDVPFDIFWVEGPNGSHFCSIWDVESCRFEDMKDNASWLGLSTRYKRMVVELAKAVDWSHSKGVVHGSVHHTNITIAPLDPWRWTKQKLCEKIEDVDENDITTLGIHDTWPVLGINGGYVDSNVPRRNTSWNYHYYRECMWRYHVEDEGYSYTTEPTIKLRMSSSPTFEDPPHQRSCDTAKDSRYYLQFQAPERSLGYPASFPSDIWSLGSATVAILSSSCQSILQASGYDTDWTVWNDDSDMRRFFAELVALTRECPPAWIRSEIDPAVVHLAEAGDYDGLCALIVSCMSPEHIKFLTEEFGEPAKRWDLRAFLPHLDVPAGEVEVVARVIENTWRLEPVERCTASVFLQLLPESWSVAPRFEQLDVNASSACAI</sequence>